<feature type="chain" id="PRO_5030700912" description="FlgD/Vpr Ig-like domain-containing protein" evidence="1">
    <location>
        <begin position="20"/>
        <end position="177"/>
    </location>
</feature>
<dbReference type="Pfam" id="PF13860">
    <property type="entry name" value="FlgD_ig"/>
    <property type="match status" value="1"/>
</dbReference>
<evidence type="ECO:0000256" key="1">
    <source>
        <dbReference type="SAM" id="SignalP"/>
    </source>
</evidence>
<protein>
    <recommendedName>
        <fullName evidence="2">FlgD/Vpr Ig-like domain-containing protein</fullName>
    </recommendedName>
</protein>
<feature type="signal peptide" evidence="1">
    <location>
        <begin position="1"/>
        <end position="19"/>
    </location>
</feature>
<dbReference type="InterPro" id="IPR025965">
    <property type="entry name" value="FlgD/Vpr_Ig-like"/>
</dbReference>
<dbReference type="EMBL" id="DSBX01000334">
    <property type="protein sequence ID" value="HDR00352.1"/>
    <property type="molecule type" value="Genomic_DNA"/>
</dbReference>
<dbReference type="Proteomes" id="UP000885672">
    <property type="component" value="Unassembled WGS sequence"/>
</dbReference>
<dbReference type="AlphaFoldDB" id="A0A7V0T7N6"/>
<evidence type="ECO:0000313" key="3">
    <source>
        <dbReference type="EMBL" id="HDR00352.1"/>
    </source>
</evidence>
<evidence type="ECO:0000259" key="2">
    <source>
        <dbReference type="Pfam" id="PF13860"/>
    </source>
</evidence>
<proteinExistence type="predicted"/>
<feature type="domain" description="FlgD/Vpr Ig-like" evidence="2">
    <location>
        <begin position="104"/>
        <end position="165"/>
    </location>
</feature>
<reference evidence="3" key="1">
    <citation type="journal article" date="2020" name="mSystems">
        <title>Genome- and Community-Level Interaction Insights into Carbon Utilization and Element Cycling Functions of Hydrothermarchaeota in Hydrothermal Sediment.</title>
        <authorList>
            <person name="Zhou Z."/>
            <person name="Liu Y."/>
            <person name="Xu W."/>
            <person name="Pan J."/>
            <person name="Luo Z.H."/>
            <person name="Li M."/>
        </authorList>
    </citation>
    <scope>NUCLEOTIDE SEQUENCE [LARGE SCALE GENOMIC DNA]</scope>
    <source>
        <strain evidence="3">SpSt-1182</strain>
    </source>
</reference>
<name>A0A7V0T7N6_UNCW3</name>
<sequence length="177" mass="18899">MRRYAAALLLLVAFLPAQDYVLQASVVDGGGRTLGSTEYRCGLSAGQTVASSPLASSGYVAVLGFWNRPFQLIGIGEEADAEPVPTGFRLAGVAPNPFSGQTVVRFSLPAETEVNLRALDRSGREVAVLLQGVQPGGEHRVTWDARSVDRREIPNGVYFVELTAGSRRELAKAVVAR</sequence>
<comment type="caution">
    <text evidence="3">The sequence shown here is derived from an EMBL/GenBank/DDBJ whole genome shotgun (WGS) entry which is preliminary data.</text>
</comment>
<organism evidence="3">
    <name type="scientific">candidate division WOR-3 bacterium</name>
    <dbReference type="NCBI Taxonomy" id="2052148"/>
    <lineage>
        <taxon>Bacteria</taxon>
        <taxon>Bacteria division WOR-3</taxon>
    </lineage>
</organism>
<accession>A0A7V0T7N6</accession>
<dbReference type="Gene3D" id="2.60.40.4070">
    <property type="match status" value="1"/>
</dbReference>
<keyword evidence="1" id="KW-0732">Signal</keyword>
<gene>
    <name evidence="3" type="ORF">ENN51_08745</name>
</gene>